<dbReference type="Pfam" id="PF01653">
    <property type="entry name" value="DNA_ligase_aden"/>
    <property type="match status" value="1"/>
</dbReference>
<dbReference type="InterPro" id="IPR004150">
    <property type="entry name" value="NAD_DNA_ligase_OB"/>
</dbReference>
<dbReference type="EC" id="6.5.1.2" evidence="1"/>
<dbReference type="InterPro" id="IPR010994">
    <property type="entry name" value="RuvA_2-like"/>
</dbReference>
<dbReference type="CDD" id="cd17748">
    <property type="entry name" value="BRCT_DNA_ligase_like"/>
    <property type="match status" value="1"/>
</dbReference>
<keyword evidence="10" id="KW-1185">Reference proteome</keyword>
<keyword evidence="6" id="KW-0520">NAD</keyword>
<dbReference type="GO" id="GO:0046872">
    <property type="term" value="F:metal ion binding"/>
    <property type="evidence" value="ECO:0007669"/>
    <property type="project" value="UniProtKB-KW"/>
</dbReference>
<dbReference type="Gene3D" id="3.40.50.10190">
    <property type="entry name" value="BRCT domain"/>
    <property type="match status" value="1"/>
</dbReference>
<dbReference type="GO" id="GO:0003911">
    <property type="term" value="F:DNA ligase (NAD+) activity"/>
    <property type="evidence" value="ECO:0007669"/>
    <property type="project" value="UniProtKB-EC"/>
</dbReference>
<organism evidence="9 10">
    <name type="scientific">Fadolivirus FV1/VV64</name>
    <dbReference type="NCBI Taxonomy" id="3070911"/>
    <lineage>
        <taxon>Viruses</taxon>
        <taxon>Varidnaviria</taxon>
        <taxon>Bamfordvirae</taxon>
        <taxon>Nucleocytoviricota</taxon>
        <taxon>Megaviricetes</taxon>
        <taxon>Imitervirales</taxon>
        <taxon>Mimiviridae</taxon>
        <taxon>Klosneuvirinae</taxon>
        <taxon>Fadolivirus</taxon>
        <taxon>Fadolivirus algeromassiliense</taxon>
    </lineage>
</organism>
<dbReference type="Pfam" id="PF00533">
    <property type="entry name" value="BRCT"/>
    <property type="match status" value="1"/>
</dbReference>
<feature type="domain" description="BRCT" evidence="8">
    <location>
        <begin position="574"/>
        <end position="659"/>
    </location>
</feature>
<name>A0A7D3QX50_9VIRU</name>
<dbReference type="SMART" id="SM00532">
    <property type="entry name" value="LIGANc"/>
    <property type="match status" value="1"/>
</dbReference>
<evidence type="ECO:0000256" key="4">
    <source>
        <dbReference type="ARBA" id="ARBA00022723"/>
    </source>
</evidence>
<dbReference type="PIRSF" id="PIRSF001604">
    <property type="entry name" value="LigA"/>
    <property type="match status" value="1"/>
</dbReference>
<dbReference type="SUPFAM" id="SSF52113">
    <property type="entry name" value="BRCT domain"/>
    <property type="match status" value="1"/>
</dbReference>
<comment type="catalytic activity">
    <reaction evidence="7">
        <text>NAD(+) + (deoxyribonucleotide)n-3'-hydroxyl + 5'-phospho-(deoxyribonucleotide)m = (deoxyribonucleotide)n+m + AMP + beta-nicotinamide D-nucleotide.</text>
        <dbReference type="EC" id="6.5.1.2"/>
    </reaction>
</comment>
<dbReference type="InterPro" id="IPR012340">
    <property type="entry name" value="NA-bd_OB-fold"/>
</dbReference>
<evidence type="ECO:0000256" key="3">
    <source>
        <dbReference type="ARBA" id="ARBA00022705"/>
    </source>
</evidence>
<dbReference type="InterPro" id="IPR013840">
    <property type="entry name" value="DNAligase_N"/>
</dbReference>
<gene>
    <name evidence="9" type="ORF">Fadolivirus_1_662</name>
</gene>
<dbReference type="InterPro" id="IPR001357">
    <property type="entry name" value="BRCT_dom"/>
</dbReference>
<accession>A0A7D3QX50</accession>
<dbReference type="InterPro" id="IPR013839">
    <property type="entry name" value="DNAligase_adenylation"/>
</dbReference>
<dbReference type="InterPro" id="IPR001679">
    <property type="entry name" value="DNA_ligase"/>
</dbReference>
<dbReference type="Gene3D" id="2.40.50.140">
    <property type="entry name" value="Nucleic acid-binding proteins"/>
    <property type="match status" value="1"/>
</dbReference>
<reference evidence="9 10" key="1">
    <citation type="submission" date="2020-04" db="EMBL/GenBank/DDBJ databases">
        <title>Advantages and limits of metagenomic assembly and binning of a giant virus.</title>
        <authorList>
            <person name="Schulz F."/>
            <person name="Andreani J."/>
            <person name="Francis R."/>
            <person name="Boudjemaa H."/>
            <person name="Bou Khalil J.Y."/>
            <person name="Lee J."/>
            <person name="La Scola B."/>
            <person name="Woyke T."/>
        </authorList>
    </citation>
    <scope>NUCLEOTIDE SEQUENCE [LARGE SCALE GENOMIC DNA]</scope>
    <source>
        <strain evidence="9 10">FV1/VV64</strain>
    </source>
</reference>
<dbReference type="Proteomes" id="UP001162001">
    <property type="component" value="Segment"/>
</dbReference>
<evidence type="ECO:0000313" key="10">
    <source>
        <dbReference type="Proteomes" id="UP001162001"/>
    </source>
</evidence>
<dbReference type="Gene3D" id="3.30.470.30">
    <property type="entry name" value="DNA ligase/mRNA capping enzyme"/>
    <property type="match status" value="1"/>
</dbReference>
<evidence type="ECO:0000256" key="6">
    <source>
        <dbReference type="ARBA" id="ARBA00023027"/>
    </source>
</evidence>
<proteinExistence type="predicted"/>
<dbReference type="SUPFAM" id="SSF47781">
    <property type="entry name" value="RuvA domain 2-like"/>
    <property type="match status" value="1"/>
</dbReference>
<dbReference type="SUPFAM" id="SSF56091">
    <property type="entry name" value="DNA ligase/mRNA capping enzyme, catalytic domain"/>
    <property type="match status" value="1"/>
</dbReference>
<dbReference type="SMART" id="SM00292">
    <property type="entry name" value="BRCT"/>
    <property type="match status" value="1"/>
</dbReference>
<dbReference type="EMBL" id="MT418680">
    <property type="protein sequence ID" value="QKF94120.1"/>
    <property type="molecule type" value="Genomic_DNA"/>
</dbReference>
<keyword evidence="2 9" id="KW-0436">Ligase</keyword>
<dbReference type="Gene3D" id="1.10.287.610">
    <property type="entry name" value="Helix hairpin bin"/>
    <property type="match status" value="1"/>
</dbReference>
<dbReference type="InterPro" id="IPR036420">
    <property type="entry name" value="BRCT_dom_sf"/>
</dbReference>
<keyword evidence="3" id="KW-0235">DNA replication</keyword>
<dbReference type="Gene3D" id="1.10.150.20">
    <property type="entry name" value="5' to 3' exonuclease, C-terminal subdomain"/>
    <property type="match status" value="1"/>
</dbReference>
<dbReference type="GO" id="GO:0006260">
    <property type="term" value="P:DNA replication"/>
    <property type="evidence" value="ECO:0007669"/>
    <property type="project" value="UniProtKB-KW"/>
</dbReference>
<evidence type="ECO:0000256" key="5">
    <source>
        <dbReference type="ARBA" id="ARBA00022833"/>
    </source>
</evidence>
<dbReference type="GO" id="GO:0006281">
    <property type="term" value="P:DNA repair"/>
    <property type="evidence" value="ECO:0007669"/>
    <property type="project" value="InterPro"/>
</dbReference>
<keyword evidence="4" id="KW-0479">Metal-binding</keyword>
<evidence type="ECO:0000256" key="2">
    <source>
        <dbReference type="ARBA" id="ARBA00022598"/>
    </source>
</evidence>
<keyword evidence="5" id="KW-0862">Zinc</keyword>
<evidence type="ECO:0000259" key="8">
    <source>
        <dbReference type="PROSITE" id="PS50172"/>
    </source>
</evidence>
<dbReference type="SUPFAM" id="SSF50249">
    <property type="entry name" value="Nucleic acid-binding proteins"/>
    <property type="match status" value="1"/>
</dbReference>
<dbReference type="Pfam" id="PF14520">
    <property type="entry name" value="HHH_5"/>
    <property type="match status" value="1"/>
</dbReference>
<dbReference type="Pfam" id="PF03120">
    <property type="entry name" value="OB_DNA_ligase"/>
    <property type="match status" value="1"/>
</dbReference>
<protein>
    <recommendedName>
        <fullName evidence="1">DNA ligase (NAD(+))</fullName>
        <ecNumber evidence="1">6.5.1.2</ecNumber>
    </recommendedName>
</protein>
<sequence>MTTKINDIKSEINKILENPNNFANSVPIDKLIDVLKQLSHYYYNTDESLVPDAVYDLLRETLEARDPKNPYLQEVGAPVSKDKVDLPYPMASLNKIKPGTEALTNWKTNHKGPYVWSDKLDGVSGLLYKQNNKFRLFTRGDSTSGQDVTHLISYILKDKYKPSKIPNNTAIRGEIIMSKANFEKVKDQYKNARNTIAGLVNSKNYSIEVAKLTDFIGYSIIHPKLKQEEQMKKLQEWEFPTVEHKVTKDLSIEVLSKYLQERRKGSKYEVDGVVVIDSSETYDVKDTNPTYGFAFKMVLADQVAEAKVLDIEWNVSMHGYLKPTIKLEPVKLVGVTIKNATAHNAKYIVDNKLGPGAVVKIVRSGDVIPYIMEVLKPATSGTPKLPDIPYKWTKTGVDLIVKDIHGAAKDAIIIKQLSNFFKVLGVKYISEGIVTKLVENDYKSLKEILTADIDELSQIDGIGEKVLSKIFDNIRTAFETTNLETLMAASNCFGRGLAIKKLKIIVETYPNIMNEKWTNKELKEKILELHGFEEISANQFVDHFGTFKKFFNELENIDTINISQLKVAKVKAAPIGKLFENQTIVFTGFRNKDLEELIISNGGKVTGTVSKNTTLLVYAESEKDTSSKYLKAKELKINTMSQDEFIKKYKTAATIKIQI</sequence>
<dbReference type="PROSITE" id="PS50172">
    <property type="entry name" value="BRCT"/>
    <property type="match status" value="1"/>
</dbReference>
<evidence type="ECO:0000256" key="1">
    <source>
        <dbReference type="ARBA" id="ARBA00012722"/>
    </source>
</evidence>
<evidence type="ECO:0000256" key="7">
    <source>
        <dbReference type="ARBA" id="ARBA00034005"/>
    </source>
</evidence>
<evidence type="ECO:0000313" key="9">
    <source>
        <dbReference type="EMBL" id="QKF94120.1"/>
    </source>
</evidence>